<evidence type="ECO:0000259" key="1">
    <source>
        <dbReference type="Pfam" id="PF04073"/>
    </source>
</evidence>
<proteinExistence type="predicted"/>
<dbReference type="CDD" id="cd04939">
    <property type="entry name" value="PA2301"/>
    <property type="match status" value="1"/>
</dbReference>
<evidence type="ECO:0000313" key="3">
    <source>
        <dbReference type="Proteomes" id="UP000245697"/>
    </source>
</evidence>
<dbReference type="GO" id="GO:0002161">
    <property type="term" value="F:aminoacyl-tRNA deacylase activity"/>
    <property type="evidence" value="ECO:0007669"/>
    <property type="project" value="InterPro"/>
</dbReference>
<sequence length="187" mass="19221">MMGSLQTEPAQSRPDLLAPPVAKALAVWPPEGPIDADHVLVAPINPDLADTAAFCEAYGVALAESANCVIVAGARGGVTRYAACIILATTRADVNGVVRRHLDVRKASFASMDEAVSLTGMEYGGITPIGLPVDWPILVDARVVATPHVIIGSGLRHSKIAIAGPAIGALPGAEVIDGLARSVPEVH</sequence>
<dbReference type="Gene3D" id="3.90.960.10">
    <property type="entry name" value="YbaK/aminoacyl-tRNA synthetase-associated domain"/>
    <property type="match status" value="1"/>
</dbReference>
<dbReference type="EMBL" id="QGGR01000039">
    <property type="protein sequence ID" value="PWK30302.1"/>
    <property type="molecule type" value="Genomic_DNA"/>
</dbReference>
<dbReference type="InterPro" id="IPR036754">
    <property type="entry name" value="YbaK/aa-tRNA-synt-asso_dom_sf"/>
</dbReference>
<dbReference type="InterPro" id="IPR007214">
    <property type="entry name" value="YbaK/aa-tRNA-synth-assoc-dom"/>
</dbReference>
<feature type="domain" description="YbaK/aminoacyl-tRNA synthetase-associated" evidence="1">
    <location>
        <begin position="46"/>
        <end position="163"/>
    </location>
</feature>
<protein>
    <submittedName>
        <fullName evidence="2">Prolyl-tRNA editing enzyme YbaK/EbsC (Cys-tRNA(Pro) deacylase)</fullName>
    </submittedName>
</protein>
<evidence type="ECO:0000313" key="2">
    <source>
        <dbReference type="EMBL" id="PWK30302.1"/>
    </source>
</evidence>
<comment type="caution">
    <text evidence="2">The sequence shown here is derived from an EMBL/GenBank/DDBJ whole genome shotgun (WGS) entry which is preliminary data.</text>
</comment>
<dbReference type="AlphaFoldDB" id="A0A316EJH1"/>
<dbReference type="SUPFAM" id="SSF55826">
    <property type="entry name" value="YbaK/ProRS associated domain"/>
    <property type="match status" value="1"/>
</dbReference>
<accession>A0A316EJH1</accession>
<dbReference type="Pfam" id="PF04073">
    <property type="entry name" value="tRNA_edit"/>
    <property type="match status" value="1"/>
</dbReference>
<gene>
    <name evidence="2" type="ORF">BC793_13925</name>
</gene>
<organism evidence="2 3">
    <name type="scientific">Actinoplanes xinjiangensis</name>
    <dbReference type="NCBI Taxonomy" id="512350"/>
    <lineage>
        <taxon>Bacteria</taxon>
        <taxon>Bacillati</taxon>
        <taxon>Actinomycetota</taxon>
        <taxon>Actinomycetes</taxon>
        <taxon>Micromonosporales</taxon>
        <taxon>Micromonosporaceae</taxon>
        <taxon>Actinoplanes</taxon>
    </lineage>
</organism>
<dbReference type="Proteomes" id="UP000245697">
    <property type="component" value="Unassembled WGS sequence"/>
</dbReference>
<keyword evidence="3" id="KW-1185">Reference proteome</keyword>
<reference evidence="2 3" key="1">
    <citation type="submission" date="2018-05" db="EMBL/GenBank/DDBJ databases">
        <title>Genomic Encyclopedia of Archaeal and Bacterial Type Strains, Phase II (KMG-II): from individual species to whole genera.</title>
        <authorList>
            <person name="Goeker M."/>
        </authorList>
    </citation>
    <scope>NUCLEOTIDE SEQUENCE [LARGE SCALE GENOMIC DNA]</scope>
    <source>
        <strain evidence="2 3">DSM 45184</strain>
    </source>
</reference>
<name>A0A316EJH1_9ACTN</name>